<dbReference type="EMBL" id="BMLP01000011">
    <property type="protein sequence ID" value="GGO38222.1"/>
    <property type="molecule type" value="Genomic_DNA"/>
</dbReference>
<name>A0A917YMD6_9RHOB</name>
<dbReference type="Pfam" id="PF08239">
    <property type="entry name" value="SH3_3"/>
    <property type="match status" value="1"/>
</dbReference>
<reference evidence="2 3" key="1">
    <citation type="journal article" date="2014" name="Int. J. Syst. Evol. Microbiol.">
        <title>Complete genome sequence of Corynebacterium casei LMG S-19264T (=DSM 44701T), isolated from a smear-ripened cheese.</title>
        <authorList>
            <consortium name="US DOE Joint Genome Institute (JGI-PGF)"/>
            <person name="Walter F."/>
            <person name="Albersmeier A."/>
            <person name="Kalinowski J."/>
            <person name="Ruckert C."/>
        </authorList>
    </citation>
    <scope>NUCLEOTIDE SEQUENCE [LARGE SCALE GENOMIC DNA]</scope>
    <source>
        <strain evidence="2 3">CGMCC 1.7029</strain>
    </source>
</reference>
<dbReference type="Proteomes" id="UP000598196">
    <property type="component" value="Unassembled WGS sequence"/>
</dbReference>
<dbReference type="Gene3D" id="2.30.30.40">
    <property type="entry name" value="SH3 Domains"/>
    <property type="match status" value="1"/>
</dbReference>
<proteinExistence type="predicted"/>
<dbReference type="RefSeq" id="WP_229704466.1">
    <property type="nucleotide sequence ID" value="NZ_BMLP01000011.1"/>
</dbReference>
<keyword evidence="3" id="KW-1185">Reference proteome</keyword>
<evidence type="ECO:0000259" key="1">
    <source>
        <dbReference type="Pfam" id="PF08239"/>
    </source>
</evidence>
<protein>
    <recommendedName>
        <fullName evidence="1">SH3b domain-containing protein</fullName>
    </recommendedName>
</protein>
<evidence type="ECO:0000313" key="2">
    <source>
        <dbReference type="EMBL" id="GGO38222.1"/>
    </source>
</evidence>
<comment type="caution">
    <text evidence="2">The sequence shown here is derived from an EMBL/GenBank/DDBJ whole genome shotgun (WGS) entry which is preliminary data.</text>
</comment>
<dbReference type="InterPro" id="IPR003646">
    <property type="entry name" value="SH3-like_bac-type"/>
</dbReference>
<organism evidence="2 3">
    <name type="scientific">Gemmobacter aquaticus</name>
    <dbReference type="NCBI Taxonomy" id="490185"/>
    <lineage>
        <taxon>Bacteria</taxon>
        <taxon>Pseudomonadati</taxon>
        <taxon>Pseudomonadota</taxon>
        <taxon>Alphaproteobacteria</taxon>
        <taxon>Rhodobacterales</taxon>
        <taxon>Paracoccaceae</taxon>
        <taxon>Gemmobacter</taxon>
    </lineage>
</organism>
<evidence type="ECO:0000313" key="3">
    <source>
        <dbReference type="Proteomes" id="UP000598196"/>
    </source>
</evidence>
<gene>
    <name evidence="2" type="ORF">GCM10010991_35180</name>
</gene>
<sequence>MKNDPEAVGFVPMRAAVNGLVLGLLLAVASPAIATPEYILPTLFDVTGVAANDVLNIRAAPSASAEIIGTLSHDARDIEVVGYDETGRWARINTGERSGWAALRYLAYQVDVWEPGALPPTLNCRGNEPFWSFRPRGDAMVFSTPDAPESVMRIEQVLSTGMFRDPRRSVSAKGENLRMTGVMVPVACSDGMSDRSYGLDVTVILEGRGEPQMLTGCCSIAPN</sequence>
<accession>A0A917YMD6</accession>
<feature type="domain" description="SH3b" evidence="1">
    <location>
        <begin position="53"/>
        <end position="106"/>
    </location>
</feature>
<dbReference type="AlphaFoldDB" id="A0A917YMD6"/>